<name>A0A8S1XNK0_PAROT</name>
<evidence type="ECO:0008006" key="3">
    <source>
        <dbReference type="Google" id="ProtNLM"/>
    </source>
</evidence>
<dbReference type="OMA" id="GMRIKFI"/>
<sequence length="627" mass="73325">MSDLEKREYAVNIFEATLNQLISKFEDSQPQSQHPQQEFNYSLYGSTEIPQQENFLNSTTDLLTGYIMSLQELKKCFDKNKSLLLNVPSGGKELQQHLSSIIQLQKSSIFISYTDISKQKLNDFINYYPQQIAKLCPKHNQKTELIDISNDLNIVDRRVCYQCDNTKIRLSVLLNEYLMKFFQFKNTSEQKRAEIKANIQILIDKIGIQQNIENFYIDLEQRFKKRIDIIDKILNAAKMDDDFLDLSDIAKDFINTQDNFQKFEEKFITNVNENMRQDLIIAKDHLENQIKKLSGEQLSLIQSSKIQKETIYKSISEESQTQKCQALCFNYNDNLIATAKHNVIIIWDFVGGKMNFSTELKGHNGEISCLLFDKDSNSLISGGGDADCIINLWVCTEYQKWKLQKTYQQEGGIKVMLFNKQGDQLIIGSQKGQIKIFKTDSLELIKEYKDDQNKQPIFGLSLNDDQNYLVQCGMDESLRLYQFGQELKLIFKQKCKGFGMRIKFIDNSSFVFIQKDGNLIYCKIEWNKVIEIQQFRLSSEKEDVSYTPIWYDSISKLLIVKYNKSIFFLKLVDGRFQKIDQLESKYYQLFATVSNSGKYLITWIGKGKQQYQGERHDLYQIYELNYQ</sequence>
<evidence type="ECO:0000313" key="2">
    <source>
        <dbReference type="Proteomes" id="UP000683925"/>
    </source>
</evidence>
<dbReference type="GO" id="GO:0097361">
    <property type="term" value="C:cytosolic [4Fe-4S] assembly targeting complex"/>
    <property type="evidence" value="ECO:0007669"/>
    <property type="project" value="TreeGrafter"/>
</dbReference>
<protein>
    <recommendedName>
        <fullName evidence="3">WD40-repeat-containing domain</fullName>
    </recommendedName>
</protein>
<dbReference type="SMART" id="SM00320">
    <property type="entry name" value="WD40"/>
    <property type="match status" value="4"/>
</dbReference>
<dbReference type="EMBL" id="CAJJDP010000128">
    <property type="protein sequence ID" value="CAD8202699.1"/>
    <property type="molecule type" value="Genomic_DNA"/>
</dbReference>
<keyword evidence="2" id="KW-1185">Reference proteome</keyword>
<gene>
    <name evidence="1" type="ORF">POCTA_138.1.T1280039</name>
</gene>
<reference evidence="1" key="1">
    <citation type="submission" date="2021-01" db="EMBL/GenBank/DDBJ databases">
        <authorList>
            <consortium name="Genoscope - CEA"/>
            <person name="William W."/>
        </authorList>
    </citation>
    <scope>NUCLEOTIDE SEQUENCE</scope>
</reference>
<comment type="caution">
    <text evidence="1">The sequence shown here is derived from an EMBL/GenBank/DDBJ whole genome shotgun (WGS) entry which is preliminary data.</text>
</comment>
<accession>A0A8S1XNK0</accession>
<dbReference type="PANTHER" id="PTHR19920">
    <property type="entry name" value="WD40 PROTEIN CIAO1"/>
    <property type="match status" value="1"/>
</dbReference>
<dbReference type="OrthoDB" id="307587at2759"/>
<organism evidence="1 2">
    <name type="scientific">Paramecium octaurelia</name>
    <dbReference type="NCBI Taxonomy" id="43137"/>
    <lineage>
        <taxon>Eukaryota</taxon>
        <taxon>Sar</taxon>
        <taxon>Alveolata</taxon>
        <taxon>Ciliophora</taxon>
        <taxon>Intramacronucleata</taxon>
        <taxon>Oligohymenophorea</taxon>
        <taxon>Peniculida</taxon>
        <taxon>Parameciidae</taxon>
        <taxon>Paramecium</taxon>
    </lineage>
</organism>
<proteinExistence type="predicted"/>
<evidence type="ECO:0000313" key="1">
    <source>
        <dbReference type="EMBL" id="CAD8202699.1"/>
    </source>
</evidence>
<dbReference type="PANTHER" id="PTHR19920:SF0">
    <property type="entry name" value="CYTOSOLIC IRON-SULFUR PROTEIN ASSEMBLY PROTEIN CIAO1-RELATED"/>
    <property type="match status" value="1"/>
</dbReference>
<dbReference type="GO" id="GO:0016226">
    <property type="term" value="P:iron-sulfur cluster assembly"/>
    <property type="evidence" value="ECO:0007669"/>
    <property type="project" value="TreeGrafter"/>
</dbReference>
<dbReference type="AlphaFoldDB" id="A0A8S1XNK0"/>
<dbReference type="Proteomes" id="UP000683925">
    <property type="component" value="Unassembled WGS sequence"/>
</dbReference>
<dbReference type="InterPro" id="IPR001680">
    <property type="entry name" value="WD40_rpt"/>
</dbReference>
<dbReference type="Pfam" id="PF00400">
    <property type="entry name" value="WD40"/>
    <property type="match status" value="1"/>
</dbReference>